<dbReference type="EMBL" id="FOKV01000007">
    <property type="protein sequence ID" value="SFC69871.1"/>
    <property type="molecule type" value="Genomic_DNA"/>
</dbReference>
<dbReference type="SMR" id="A0A1I1LA45"/>
<keyword evidence="2 4" id="KW-0378">Hydrolase</keyword>
<dbReference type="PANTHER" id="PTHR31297:SF17">
    <property type="entry name" value="ENDOGLUCANASE"/>
    <property type="match status" value="1"/>
</dbReference>
<reference evidence="9" key="1">
    <citation type="submission" date="2016-10" db="EMBL/GenBank/DDBJ databases">
        <authorList>
            <person name="Varghese N."/>
            <person name="Submissions S."/>
        </authorList>
    </citation>
    <scope>NUCLEOTIDE SEQUENCE [LARGE SCALE GENOMIC DNA]</scope>
    <source>
        <strain evidence="9">DSM 24499</strain>
    </source>
</reference>
<dbReference type="STRING" id="1334022.SAMN04487907_107122"/>
<evidence type="ECO:0000256" key="3">
    <source>
        <dbReference type="ARBA" id="ARBA00023295"/>
    </source>
</evidence>
<sequence>MQLLKLPLSFLMMFFVFLTISCSEDEEVIASKNLEFSVYPNEIDFGSSGGNNILNVNSSEPWTIEGEGGWIDLSENASEGSDKVNIMASANQDTIARSTTITINSGDQSYEVNISQAGMIPEPSDEIVFAIEPDSTNMGDLSAVQFATQMDIGWNLGNSLEAIGGETAWGNPMVTQRLIDSVKAAGFDAIRIPVAWSKFSDAENYVIQQDWINRVEEVVNYVLSNDMYAIVNIHWDGGWMQPTYEEQDEVNTRLDTMWTQIATNFRDYGPKLLFAGTNEVMVEGNYDTPTEEYYSVQNSFNQTFVDAVRSTGGKNVYRYLVVQGFNTNINHTVNFAEIPEDVVDQRLMMEVHYYDPYNFALNADSDLTQWGSIATDPSKTEDWANESYVDDQFQKMKTNFIDEGIAVILGEYGAIARTNIAEHEQYREYYLDYVTESAQSAGLVPFYWDNGDQGQNGFAIFERSTGEILYPEMVEALTGNDN</sequence>
<dbReference type="Gene3D" id="3.20.20.80">
    <property type="entry name" value="Glycosidases"/>
    <property type="match status" value="1"/>
</dbReference>
<dbReference type="InterPro" id="IPR050386">
    <property type="entry name" value="Glycosyl_hydrolase_5"/>
</dbReference>
<evidence type="ECO:0000259" key="6">
    <source>
        <dbReference type="Pfam" id="PF00150"/>
    </source>
</evidence>
<dbReference type="InterPro" id="IPR017853">
    <property type="entry name" value="GH"/>
</dbReference>
<dbReference type="CDD" id="cd14948">
    <property type="entry name" value="BACON"/>
    <property type="match status" value="1"/>
</dbReference>
<evidence type="ECO:0000256" key="5">
    <source>
        <dbReference type="SAM" id="SignalP"/>
    </source>
</evidence>
<dbReference type="SUPFAM" id="SSF51445">
    <property type="entry name" value="(Trans)glycosidases"/>
    <property type="match status" value="1"/>
</dbReference>
<dbReference type="GO" id="GO:0008422">
    <property type="term" value="F:beta-glucosidase activity"/>
    <property type="evidence" value="ECO:0007669"/>
    <property type="project" value="TreeGrafter"/>
</dbReference>
<comment type="similarity">
    <text evidence="4">Belongs to the glycosyl hydrolase 5 (cellulase A) family.</text>
</comment>
<dbReference type="PANTHER" id="PTHR31297">
    <property type="entry name" value="GLUCAN ENDO-1,6-BETA-GLUCOSIDASE B"/>
    <property type="match status" value="1"/>
</dbReference>
<evidence type="ECO:0000313" key="9">
    <source>
        <dbReference type="Proteomes" id="UP000199438"/>
    </source>
</evidence>
<protein>
    <submittedName>
        <fullName evidence="8">Endoglucanase</fullName>
    </submittedName>
</protein>
<evidence type="ECO:0000256" key="2">
    <source>
        <dbReference type="ARBA" id="ARBA00022801"/>
    </source>
</evidence>
<evidence type="ECO:0000313" key="8">
    <source>
        <dbReference type="EMBL" id="SFC69871.1"/>
    </source>
</evidence>
<dbReference type="Gene3D" id="2.60.40.10">
    <property type="entry name" value="Immunoglobulins"/>
    <property type="match status" value="1"/>
</dbReference>
<feature type="signal peptide" evidence="5">
    <location>
        <begin position="1"/>
        <end position="23"/>
    </location>
</feature>
<accession>A0A1I1LA45</accession>
<organism evidence="8 9">
    <name type="scientific">Zunongwangia mangrovi</name>
    <dbReference type="NCBI Taxonomy" id="1334022"/>
    <lineage>
        <taxon>Bacteria</taxon>
        <taxon>Pseudomonadati</taxon>
        <taxon>Bacteroidota</taxon>
        <taxon>Flavobacteriia</taxon>
        <taxon>Flavobacteriales</taxon>
        <taxon>Flavobacteriaceae</taxon>
        <taxon>Zunongwangia</taxon>
    </lineage>
</organism>
<evidence type="ECO:0000256" key="1">
    <source>
        <dbReference type="ARBA" id="ARBA00022729"/>
    </source>
</evidence>
<feature type="chain" id="PRO_5011554715" evidence="5">
    <location>
        <begin position="24"/>
        <end position="482"/>
    </location>
</feature>
<dbReference type="GO" id="GO:0009251">
    <property type="term" value="P:glucan catabolic process"/>
    <property type="evidence" value="ECO:0007669"/>
    <property type="project" value="TreeGrafter"/>
</dbReference>
<dbReference type="GO" id="GO:0009986">
    <property type="term" value="C:cell surface"/>
    <property type="evidence" value="ECO:0007669"/>
    <property type="project" value="TreeGrafter"/>
</dbReference>
<dbReference type="Pfam" id="PF00150">
    <property type="entry name" value="Cellulase"/>
    <property type="match status" value="1"/>
</dbReference>
<dbReference type="Proteomes" id="UP000199438">
    <property type="component" value="Unassembled WGS sequence"/>
</dbReference>
<keyword evidence="1 5" id="KW-0732">Signal</keyword>
<dbReference type="AlphaFoldDB" id="A0A1I1LA45"/>
<dbReference type="InterPro" id="IPR001547">
    <property type="entry name" value="Glyco_hydro_5"/>
</dbReference>
<name>A0A1I1LA45_9FLAO</name>
<keyword evidence="3 4" id="KW-0326">Glycosidase</keyword>
<feature type="domain" description="BACON" evidence="7">
    <location>
        <begin position="61"/>
        <end position="117"/>
    </location>
</feature>
<dbReference type="Pfam" id="PF13004">
    <property type="entry name" value="BACON"/>
    <property type="match status" value="1"/>
</dbReference>
<feature type="domain" description="Glycoside hydrolase family 5" evidence="6">
    <location>
        <begin position="160"/>
        <end position="453"/>
    </location>
</feature>
<dbReference type="InterPro" id="IPR024361">
    <property type="entry name" value="BACON"/>
</dbReference>
<keyword evidence="9" id="KW-1185">Reference proteome</keyword>
<dbReference type="InterPro" id="IPR013783">
    <property type="entry name" value="Ig-like_fold"/>
</dbReference>
<evidence type="ECO:0000256" key="4">
    <source>
        <dbReference type="RuleBase" id="RU361153"/>
    </source>
</evidence>
<gene>
    <name evidence="8" type="ORF">SAMN04487907_107122</name>
</gene>
<proteinExistence type="inferred from homology"/>
<evidence type="ECO:0000259" key="7">
    <source>
        <dbReference type="Pfam" id="PF13004"/>
    </source>
</evidence>
<dbReference type="RefSeq" id="WP_217643067.1">
    <property type="nucleotide sequence ID" value="NZ_FOKV01000007.1"/>
</dbReference>
<dbReference type="GO" id="GO:0005576">
    <property type="term" value="C:extracellular region"/>
    <property type="evidence" value="ECO:0007669"/>
    <property type="project" value="TreeGrafter"/>
</dbReference>
<dbReference type="PROSITE" id="PS51257">
    <property type="entry name" value="PROKAR_LIPOPROTEIN"/>
    <property type="match status" value="1"/>
</dbReference>